<protein>
    <submittedName>
        <fullName evidence="2">Uncharacterized protein</fullName>
    </submittedName>
</protein>
<feature type="transmembrane region" description="Helical" evidence="1">
    <location>
        <begin position="36"/>
        <end position="60"/>
    </location>
</feature>
<accession>A0ABP0GW58</accession>
<dbReference type="EMBL" id="CAWYQH010000152">
    <property type="protein sequence ID" value="CAK8695770.1"/>
    <property type="molecule type" value="Genomic_DNA"/>
</dbReference>
<proteinExistence type="predicted"/>
<organism evidence="2 3">
    <name type="scientific">Clavelina lepadiformis</name>
    <name type="common">Light-bulb sea squirt</name>
    <name type="synonym">Ascidia lepadiformis</name>
    <dbReference type="NCBI Taxonomy" id="159417"/>
    <lineage>
        <taxon>Eukaryota</taxon>
        <taxon>Metazoa</taxon>
        <taxon>Chordata</taxon>
        <taxon>Tunicata</taxon>
        <taxon>Ascidiacea</taxon>
        <taxon>Aplousobranchia</taxon>
        <taxon>Clavelinidae</taxon>
        <taxon>Clavelina</taxon>
    </lineage>
</organism>
<gene>
    <name evidence="2" type="ORF">CVLEPA_LOCUS28994</name>
</gene>
<name>A0ABP0GW58_CLALP</name>
<sequence length="402" mass="45762">MFQSVTHSYIFCCKMNVTIATNVTDVKYYREQHYDWILAVFITSLLMVFTLWIIFSLSHYGIKTRTWSRSQLRNADKLSGGIIYTSTLCCAIMSLIRYISSLVGYNVGFGTSARDMDACERISDAQFAIYCLVLFSVYIFLWLRQRVFYDNEMLNTNFSTTLKFFSVVSIVLIFVAGIGVILISALPQTYPSSLKGCTYQASDKGLDDASWIAGGAVLVLGQTILVALFIYPLQKNVELSCRPTSFFSRCLKRRHDEDTSVQFQESNRDRRNPNIRQNSYGDSIQVIPIATNFNQSNNQARPTFRRNLSKRSTARVIRIMRRTIIFGALSIFSDIALLLVSTFTVDGTAEHRRMSLTIYDVNVFLNLMLVICSFLSYKDMLMSPWKRSVSENNSQVSGSNSN</sequence>
<feature type="transmembrane region" description="Helical" evidence="1">
    <location>
        <begin position="125"/>
        <end position="143"/>
    </location>
</feature>
<dbReference type="Proteomes" id="UP001642483">
    <property type="component" value="Unassembled WGS sequence"/>
</dbReference>
<comment type="caution">
    <text evidence="2">The sequence shown here is derived from an EMBL/GenBank/DDBJ whole genome shotgun (WGS) entry which is preliminary data.</text>
</comment>
<keyword evidence="1" id="KW-0472">Membrane</keyword>
<feature type="transmembrane region" description="Helical" evidence="1">
    <location>
        <begin position="356"/>
        <end position="377"/>
    </location>
</feature>
<keyword evidence="3" id="KW-1185">Reference proteome</keyword>
<evidence type="ECO:0000313" key="3">
    <source>
        <dbReference type="Proteomes" id="UP001642483"/>
    </source>
</evidence>
<feature type="transmembrane region" description="Helical" evidence="1">
    <location>
        <begin position="164"/>
        <end position="186"/>
    </location>
</feature>
<keyword evidence="1" id="KW-1133">Transmembrane helix</keyword>
<evidence type="ECO:0000256" key="1">
    <source>
        <dbReference type="SAM" id="Phobius"/>
    </source>
</evidence>
<feature type="transmembrane region" description="Helical" evidence="1">
    <location>
        <begin position="81"/>
        <end position="105"/>
    </location>
</feature>
<feature type="transmembrane region" description="Helical" evidence="1">
    <location>
        <begin position="211"/>
        <end position="233"/>
    </location>
</feature>
<reference evidence="2 3" key="1">
    <citation type="submission" date="2024-02" db="EMBL/GenBank/DDBJ databases">
        <authorList>
            <person name="Daric V."/>
            <person name="Darras S."/>
        </authorList>
    </citation>
    <scope>NUCLEOTIDE SEQUENCE [LARGE SCALE GENOMIC DNA]</scope>
</reference>
<feature type="transmembrane region" description="Helical" evidence="1">
    <location>
        <begin position="324"/>
        <end position="344"/>
    </location>
</feature>
<evidence type="ECO:0000313" key="2">
    <source>
        <dbReference type="EMBL" id="CAK8695770.1"/>
    </source>
</evidence>
<keyword evidence="1" id="KW-0812">Transmembrane</keyword>